<keyword evidence="3" id="KW-1185">Reference proteome</keyword>
<feature type="chain" id="PRO_5006136030" description="SMB domain-containing protein" evidence="1">
    <location>
        <begin position="19"/>
        <end position="218"/>
    </location>
</feature>
<accession>A0A0P7BNT1</accession>
<evidence type="ECO:0000313" key="2">
    <source>
        <dbReference type="EMBL" id="KPM45530.1"/>
    </source>
</evidence>
<dbReference type="EMBL" id="LKCW01000007">
    <property type="protein sequence ID" value="KPM45530.1"/>
    <property type="molecule type" value="Genomic_DNA"/>
</dbReference>
<evidence type="ECO:0000313" key="3">
    <source>
        <dbReference type="Proteomes" id="UP000050424"/>
    </source>
</evidence>
<feature type="signal peptide" evidence="1">
    <location>
        <begin position="1"/>
        <end position="18"/>
    </location>
</feature>
<dbReference type="AlphaFoldDB" id="A0A0P7BNT1"/>
<gene>
    <name evidence="2" type="ORF">AK830_g1027</name>
</gene>
<keyword evidence="1" id="KW-0732">Signal</keyword>
<sequence>MMRLAIFLLSILVSPAIADTGTNRAFVKHKLEEIRCSAWLSLGGGSVRRAATTARGEACRGEIFGHCEKRCCCSPDAGFCCFDGITVDTCTDPSVLVDVGVADVADLTTVRVTTTMTTVMTLGIVPGTTAVTDSKLPIQQATTEQSVTASESRTGVAVSERSTYNETTKCPVTASDSHVAVPTITETTPLRVVSSGTVQLEPRLSLAWVMVVAIVLFG</sequence>
<evidence type="ECO:0008006" key="4">
    <source>
        <dbReference type="Google" id="ProtNLM"/>
    </source>
</evidence>
<comment type="caution">
    <text evidence="2">The sequence shown here is derived from an EMBL/GenBank/DDBJ whole genome shotgun (WGS) entry which is preliminary data.</text>
</comment>
<protein>
    <recommendedName>
        <fullName evidence="4">SMB domain-containing protein</fullName>
    </recommendedName>
</protein>
<dbReference type="Proteomes" id="UP000050424">
    <property type="component" value="Unassembled WGS sequence"/>
</dbReference>
<name>A0A0P7BNT1_9HYPO</name>
<proteinExistence type="predicted"/>
<organism evidence="2 3">
    <name type="scientific">Neonectria ditissima</name>
    <dbReference type="NCBI Taxonomy" id="78410"/>
    <lineage>
        <taxon>Eukaryota</taxon>
        <taxon>Fungi</taxon>
        <taxon>Dikarya</taxon>
        <taxon>Ascomycota</taxon>
        <taxon>Pezizomycotina</taxon>
        <taxon>Sordariomycetes</taxon>
        <taxon>Hypocreomycetidae</taxon>
        <taxon>Hypocreales</taxon>
        <taxon>Nectriaceae</taxon>
        <taxon>Neonectria</taxon>
    </lineage>
</organism>
<reference evidence="2 3" key="1">
    <citation type="submission" date="2015-09" db="EMBL/GenBank/DDBJ databases">
        <title>Draft genome of a European isolate of the apple canker pathogen Neonectria ditissima.</title>
        <authorList>
            <person name="Gomez-Cortecero A."/>
            <person name="Harrison R.J."/>
            <person name="Armitage A.D."/>
        </authorList>
    </citation>
    <scope>NUCLEOTIDE SEQUENCE [LARGE SCALE GENOMIC DNA]</scope>
    <source>
        <strain evidence="2 3">R09/05</strain>
    </source>
</reference>
<evidence type="ECO:0000256" key="1">
    <source>
        <dbReference type="SAM" id="SignalP"/>
    </source>
</evidence>